<dbReference type="OrthoDB" id="8186134at2759"/>
<gene>
    <name evidence="4" type="primary">LOC117650549</name>
</gene>
<dbReference type="KEGG" id="tpal:117650549"/>
<dbReference type="CTD" id="32131"/>
<evidence type="ECO:0000256" key="2">
    <source>
        <dbReference type="SAM" id="SignalP"/>
    </source>
</evidence>
<dbReference type="AlphaFoldDB" id="A0A6P8ZX31"/>
<accession>A0A6P8ZX31</accession>
<name>A0A6P8ZX31_THRPL</name>
<keyword evidence="3" id="KW-1185">Reference proteome</keyword>
<dbReference type="GO" id="GO:0005737">
    <property type="term" value="C:cytoplasm"/>
    <property type="evidence" value="ECO:0007669"/>
    <property type="project" value="TreeGrafter"/>
</dbReference>
<dbReference type="PANTHER" id="PTHR10612:SF11">
    <property type="entry name" value="KARL, ISOFORM A"/>
    <property type="match status" value="1"/>
</dbReference>
<proteinExistence type="predicted"/>
<feature type="compositionally biased region" description="Basic residues" evidence="1">
    <location>
        <begin position="236"/>
        <end position="256"/>
    </location>
</feature>
<dbReference type="GO" id="GO:0006629">
    <property type="term" value="P:lipid metabolic process"/>
    <property type="evidence" value="ECO:0007669"/>
    <property type="project" value="TreeGrafter"/>
</dbReference>
<organism evidence="4">
    <name type="scientific">Thrips palmi</name>
    <name type="common">Melon thrips</name>
    <dbReference type="NCBI Taxonomy" id="161013"/>
    <lineage>
        <taxon>Eukaryota</taxon>
        <taxon>Metazoa</taxon>
        <taxon>Ecdysozoa</taxon>
        <taxon>Arthropoda</taxon>
        <taxon>Hexapoda</taxon>
        <taxon>Insecta</taxon>
        <taxon>Pterygota</taxon>
        <taxon>Neoptera</taxon>
        <taxon>Paraneoptera</taxon>
        <taxon>Thysanoptera</taxon>
        <taxon>Terebrantia</taxon>
        <taxon>Thripoidea</taxon>
        <taxon>Thripidae</taxon>
        <taxon>Thrips</taxon>
    </lineage>
</organism>
<dbReference type="PANTHER" id="PTHR10612">
    <property type="entry name" value="APOLIPOPROTEIN D"/>
    <property type="match status" value="1"/>
</dbReference>
<dbReference type="InterPro" id="IPR012674">
    <property type="entry name" value="Calycin"/>
</dbReference>
<dbReference type="Gene3D" id="2.40.128.20">
    <property type="match status" value="1"/>
</dbReference>
<keyword evidence="2" id="KW-0732">Signal</keyword>
<sequence length="256" mass="28969">MRHPGVAARDALLALAVALAVAVLALTAAVGASDDERHCPTVKAIRHLHLHDMLGHWFVVQYFASSEELPEYRCMRADFSLSTASAEDGVEARPRGPRVTMNFTYAFSDDPVGERLRGNITWQVPDLSRPAHWRHQEESYQGVYNTYVLDSDYVTWALLLHCAEQTGSLRYLSSFILSRTKDLPNNVQAYLRDKLTRYAIDLDYMFPMSQDDCSLVDIEGPVQGPVAAPHMPPRPQRPHRTRKHPLQRHHAPHPRG</sequence>
<protein>
    <submittedName>
        <fullName evidence="4">Uncharacterized protein LOC117650549</fullName>
    </submittedName>
</protein>
<dbReference type="GeneID" id="117650549"/>
<dbReference type="GO" id="GO:0000302">
    <property type="term" value="P:response to reactive oxygen species"/>
    <property type="evidence" value="ECO:0007669"/>
    <property type="project" value="TreeGrafter"/>
</dbReference>
<dbReference type="Proteomes" id="UP000515158">
    <property type="component" value="Unplaced"/>
</dbReference>
<dbReference type="CDD" id="cd00301">
    <property type="entry name" value="lipocalin_FABP"/>
    <property type="match status" value="1"/>
</dbReference>
<dbReference type="FunCoup" id="A0A6P8ZX31">
    <property type="interactions" value="1"/>
</dbReference>
<evidence type="ECO:0000313" key="4">
    <source>
        <dbReference type="RefSeq" id="XP_034249948.1"/>
    </source>
</evidence>
<dbReference type="RefSeq" id="XP_034249948.1">
    <property type="nucleotide sequence ID" value="XM_034394057.1"/>
</dbReference>
<evidence type="ECO:0000313" key="3">
    <source>
        <dbReference type="Proteomes" id="UP000515158"/>
    </source>
</evidence>
<reference evidence="4" key="1">
    <citation type="submission" date="2025-08" db="UniProtKB">
        <authorList>
            <consortium name="RefSeq"/>
        </authorList>
    </citation>
    <scope>IDENTIFICATION</scope>
    <source>
        <tissue evidence="4">Total insect</tissue>
    </source>
</reference>
<feature type="region of interest" description="Disordered" evidence="1">
    <location>
        <begin position="221"/>
        <end position="256"/>
    </location>
</feature>
<evidence type="ECO:0000256" key="1">
    <source>
        <dbReference type="SAM" id="MobiDB-lite"/>
    </source>
</evidence>
<dbReference type="SUPFAM" id="SSF50814">
    <property type="entry name" value="Lipocalins"/>
    <property type="match status" value="1"/>
</dbReference>
<feature type="chain" id="PRO_5027599163" evidence="2">
    <location>
        <begin position="33"/>
        <end position="256"/>
    </location>
</feature>
<dbReference type="InParanoid" id="A0A6P8ZX31"/>
<feature type="signal peptide" evidence="2">
    <location>
        <begin position="1"/>
        <end position="32"/>
    </location>
</feature>